<proteinExistence type="predicted"/>
<name>A0ACB9PLR6_BAUVA</name>
<evidence type="ECO:0000313" key="1">
    <source>
        <dbReference type="EMBL" id="KAI4348894.1"/>
    </source>
</evidence>
<comment type="caution">
    <text evidence="1">The sequence shown here is derived from an EMBL/GenBank/DDBJ whole genome shotgun (WGS) entry which is preliminary data.</text>
</comment>
<dbReference type="EMBL" id="CM039429">
    <property type="protein sequence ID" value="KAI4348894.1"/>
    <property type="molecule type" value="Genomic_DNA"/>
</dbReference>
<protein>
    <submittedName>
        <fullName evidence="1">Uncharacterized protein</fullName>
    </submittedName>
</protein>
<dbReference type="Proteomes" id="UP000828941">
    <property type="component" value="Chromosome 4"/>
</dbReference>
<sequence>MSEKDSQRHRQRRRRIIAFLLLFLFIILLVILIIFLALRPSKPAFVLQDVTVYAFNATVPNFLTSSLLVTICSRNPNDNIGVYYNRLEVYATHHSQQITHRTSLPPSYQGHNEVIIWSPLVYGTDVPVAPFIFSGLVQDQYRGNIFVTIKIDGRVRWKVGPFVSSRYHLYVRCRAFINVGTQRTGITVGDNAVKYQLDQRCDVSV</sequence>
<accession>A0ACB9PLR6</accession>
<gene>
    <name evidence="1" type="ORF">L6164_009560</name>
</gene>
<organism evidence="1 2">
    <name type="scientific">Bauhinia variegata</name>
    <name type="common">Purple orchid tree</name>
    <name type="synonym">Phanera variegata</name>
    <dbReference type="NCBI Taxonomy" id="167791"/>
    <lineage>
        <taxon>Eukaryota</taxon>
        <taxon>Viridiplantae</taxon>
        <taxon>Streptophyta</taxon>
        <taxon>Embryophyta</taxon>
        <taxon>Tracheophyta</taxon>
        <taxon>Spermatophyta</taxon>
        <taxon>Magnoliopsida</taxon>
        <taxon>eudicotyledons</taxon>
        <taxon>Gunneridae</taxon>
        <taxon>Pentapetalae</taxon>
        <taxon>rosids</taxon>
        <taxon>fabids</taxon>
        <taxon>Fabales</taxon>
        <taxon>Fabaceae</taxon>
        <taxon>Cercidoideae</taxon>
        <taxon>Cercideae</taxon>
        <taxon>Bauhiniinae</taxon>
        <taxon>Bauhinia</taxon>
    </lineage>
</organism>
<keyword evidence="2" id="KW-1185">Reference proteome</keyword>
<evidence type="ECO:0000313" key="2">
    <source>
        <dbReference type="Proteomes" id="UP000828941"/>
    </source>
</evidence>
<reference evidence="1 2" key="1">
    <citation type="journal article" date="2022" name="DNA Res.">
        <title>Chromosomal-level genome assembly of the orchid tree Bauhinia variegata (Leguminosae; Cercidoideae) supports the allotetraploid origin hypothesis of Bauhinia.</title>
        <authorList>
            <person name="Zhong Y."/>
            <person name="Chen Y."/>
            <person name="Zheng D."/>
            <person name="Pang J."/>
            <person name="Liu Y."/>
            <person name="Luo S."/>
            <person name="Meng S."/>
            <person name="Qian L."/>
            <person name="Wei D."/>
            <person name="Dai S."/>
            <person name="Zhou R."/>
        </authorList>
    </citation>
    <scope>NUCLEOTIDE SEQUENCE [LARGE SCALE GENOMIC DNA]</scope>
    <source>
        <strain evidence="1">BV-YZ2020</strain>
    </source>
</reference>